<sequence>MASYKEEQNDYQSFDHDLNSISLDLSFTPHTKTHVLSDSVPFYLDIEKCYEFAREKCINFVRCIQSSIYDSASESINHLGYFFRNNRILLRRNNVEVIEFINIFEATHIIPIISSSLKKLFYYQQFKLINSIVFFISKFSSCNNLFCNYLSNVFLFDFISSFEIILSSETIQDNNRHVFIILYNLFPYINLDSFKMDKIIPVICSYTEFLFNYKLELPHIIIELLYRIINKVDAHVVLYRFFIQFLLKDGCLNGDSFSIAVSTLYIMLKISKNSNDDLIIYILNCKILNNLYEIYVENKGTLSPIFPLYMKIITKVVIIFVDESKFDTNLLNRREEILSLFSYRVLFSKLKGFDNDHTRSVIGFINVLLQQKKICQVFKSSRELLQSILSVYRICDQKSRGKILKCFLYMLNYSNFFRKELFAIDFSVSFADFIDCQDEKSIYNILEIILYALRFYEIEHQQFELLKSLRASDDFMSTLYLGSQESTNEDLRSKMLFIWSKLNELE</sequence>
<gene>
    <name evidence="1" type="ORF">M9Y10_016495</name>
</gene>
<comment type="caution">
    <text evidence="1">The sequence shown here is derived from an EMBL/GenBank/DDBJ whole genome shotgun (WGS) entry which is preliminary data.</text>
</comment>
<dbReference type="EMBL" id="JAPFFF010000021">
    <property type="protein sequence ID" value="KAK8853947.1"/>
    <property type="molecule type" value="Genomic_DNA"/>
</dbReference>
<evidence type="ECO:0000313" key="1">
    <source>
        <dbReference type="EMBL" id="KAK8853947.1"/>
    </source>
</evidence>
<reference evidence="1 2" key="1">
    <citation type="submission" date="2024-04" db="EMBL/GenBank/DDBJ databases">
        <title>Tritrichomonas musculus Genome.</title>
        <authorList>
            <person name="Alves-Ferreira E."/>
            <person name="Grigg M."/>
            <person name="Lorenzi H."/>
            <person name="Galac M."/>
        </authorList>
    </citation>
    <scope>NUCLEOTIDE SEQUENCE [LARGE SCALE GENOMIC DNA]</scope>
    <source>
        <strain evidence="1 2">EAF2021</strain>
    </source>
</reference>
<organism evidence="1 2">
    <name type="scientific">Tritrichomonas musculus</name>
    <dbReference type="NCBI Taxonomy" id="1915356"/>
    <lineage>
        <taxon>Eukaryota</taxon>
        <taxon>Metamonada</taxon>
        <taxon>Parabasalia</taxon>
        <taxon>Tritrichomonadida</taxon>
        <taxon>Tritrichomonadidae</taxon>
        <taxon>Tritrichomonas</taxon>
    </lineage>
</organism>
<protein>
    <submittedName>
        <fullName evidence="1">Uncharacterized protein</fullName>
    </submittedName>
</protein>
<keyword evidence="2" id="KW-1185">Reference proteome</keyword>
<proteinExistence type="predicted"/>
<name>A0ABR2HXA3_9EUKA</name>
<evidence type="ECO:0000313" key="2">
    <source>
        <dbReference type="Proteomes" id="UP001470230"/>
    </source>
</evidence>
<dbReference type="Proteomes" id="UP001470230">
    <property type="component" value="Unassembled WGS sequence"/>
</dbReference>
<accession>A0ABR2HXA3</accession>